<dbReference type="Gene3D" id="3.30.1330.30">
    <property type="match status" value="1"/>
</dbReference>
<keyword evidence="1 2" id="KW-0689">Ribosomal protein</keyword>
<dbReference type="Proteomes" id="UP000010552">
    <property type="component" value="Unassembled WGS sequence"/>
</dbReference>
<sequence>MAQVLAVVKKQEVKKVVNSLFEKRPKNFGIGQDIQPKRDLTCSVSLPSYIWLQWQRAILYKHLKVPLVINQFTQALDCQTVTQLLKLVHKSRPERDKAREEAEIVSLA</sequence>
<gene>
    <name evidence="2" type="ORF">PAL_GLEAN10012107</name>
</gene>
<dbReference type="InParanoid" id="L5K8Y8"/>
<evidence type="ECO:0000256" key="1">
    <source>
        <dbReference type="RuleBase" id="RU367042"/>
    </source>
</evidence>
<dbReference type="GO" id="GO:0022625">
    <property type="term" value="C:cytosolic large ribosomal subunit"/>
    <property type="evidence" value="ECO:0007669"/>
    <property type="project" value="UniProtKB-UniRule"/>
</dbReference>
<proteinExistence type="inferred from homology"/>
<dbReference type="PRINTS" id="PR00882">
    <property type="entry name" value="RIBOSOMALL7A"/>
</dbReference>
<comment type="function">
    <text evidence="1">Component of the ribosome.</text>
</comment>
<accession>L5K8Y8</accession>
<keyword evidence="3" id="KW-1185">Reference proteome</keyword>
<keyword evidence="1" id="KW-0687">Ribonucleoprotein</keyword>
<organism evidence="2 3">
    <name type="scientific">Pteropus alecto</name>
    <name type="common">Black flying fox</name>
    <dbReference type="NCBI Taxonomy" id="9402"/>
    <lineage>
        <taxon>Eukaryota</taxon>
        <taxon>Metazoa</taxon>
        <taxon>Chordata</taxon>
        <taxon>Craniata</taxon>
        <taxon>Vertebrata</taxon>
        <taxon>Euteleostomi</taxon>
        <taxon>Mammalia</taxon>
        <taxon>Eutheria</taxon>
        <taxon>Laurasiatheria</taxon>
        <taxon>Chiroptera</taxon>
        <taxon>Yinpterochiroptera</taxon>
        <taxon>Pteropodoidea</taxon>
        <taxon>Pteropodidae</taxon>
        <taxon>Pteropodinae</taxon>
        <taxon>Pteropus</taxon>
    </lineage>
</organism>
<protein>
    <recommendedName>
        <fullName evidence="1">60S ribosomal protein L7a</fullName>
    </recommendedName>
</protein>
<evidence type="ECO:0000313" key="2">
    <source>
        <dbReference type="EMBL" id="ELK06948.1"/>
    </source>
</evidence>
<reference evidence="3" key="1">
    <citation type="journal article" date="2013" name="Science">
        <title>Comparative analysis of bat genomes provides insight into the evolution of flight and immunity.</title>
        <authorList>
            <person name="Zhang G."/>
            <person name="Cowled C."/>
            <person name="Shi Z."/>
            <person name="Huang Z."/>
            <person name="Bishop-Lilly K.A."/>
            <person name="Fang X."/>
            <person name="Wynne J.W."/>
            <person name="Xiong Z."/>
            <person name="Baker M.L."/>
            <person name="Zhao W."/>
            <person name="Tachedjian M."/>
            <person name="Zhu Y."/>
            <person name="Zhou P."/>
            <person name="Jiang X."/>
            <person name="Ng J."/>
            <person name="Yang L."/>
            <person name="Wu L."/>
            <person name="Xiao J."/>
            <person name="Feng Y."/>
            <person name="Chen Y."/>
            <person name="Sun X."/>
            <person name="Zhang Y."/>
            <person name="Marsh G.A."/>
            <person name="Crameri G."/>
            <person name="Broder C.C."/>
            <person name="Frey K.G."/>
            <person name="Wang L.F."/>
            <person name="Wang J."/>
        </authorList>
    </citation>
    <scope>NUCLEOTIDE SEQUENCE [LARGE SCALE GENOMIC DNA]</scope>
</reference>
<dbReference type="AlphaFoldDB" id="L5K8Y8"/>
<dbReference type="InterPro" id="IPR029064">
    <property type="entry name" value="Ribosomal_eL30-like_sf"/>
</dbReference>
<dbReference type="InterPro" id="IPR001921">
    <property type="entry name" value="Ribosomal_eL8_euk"/>
</dbReference>
<evidence type="ECO:0000313" key="3">
    <source>
        <dbReference type="Proteomes" id="UP000010552"/>
    </source>
</evidence>
<dbReference type="GO" id="GO:0003723">
    <property type="term" value="F:RNA binding"/>
    <property type="evidence" value="ECO:0007669"/>
    <property type="project" value="UniProtKB-UniRule"/>
</dbReference>
<dbReference type="EMBL" id="KB030994">
    <property type="protein sequence ID" value="ELK06948.1"/>
    <property type="molecule type" value="Genomic_DNA"/>
</dbReference>
<comment type="similarity">
    <text evidence="1">Belongs to the eukaryotic ribosomal protein eL8 family.</text>
</comment>
<dbReference type="STRING" id="9402.L5K8Y8"/>
<name>L5K8Y8_PTEAL</name>